<keyword evidence="8" id="KW-0012">Acyltransferase</keyword>
<evidence type="ECO:0000259" key="10">
    <source>
        <dbReference type="SMART" id="SM00563"/>
    </source>
</evidence>
<dbReference type="SUPFAM" id="SSF69593">
    <property type="entry name" value="Glycerol-3-phosphate (1)-acyltransferase"/>
    <property type="match status" value="1"/>
</dbReference>
<gene>
    <name evidence="11" type="ORF">WJX81_005850</name>
</gene>
<evidence type="ECO:0000256" key="3">
    <source>
        <dbReference type="ARBA" id="ARBA00022679"/>
    </source>
</evidence>
<dbReference type="Pfam" id="PF01553">
    <property type="entry name" value="Acyltransferase"/>
    <property type="match status" value="1"/>
</dbReference>
<keyword evidence="7" id="KW-0472">Membrane</keyword>
<proteinExistence type="inferred from homology"/>
<dbReference type="SMART" id="SM00563">
    <property type="entry name" value="PlsC"/>
    <property type="match status" value="1"/>
</dbReference>
<evidence type="ECO:0000256" key="5">
    <source>
        <dbReference type="ARBA" id="ARBA00022989"/>
    </source>
</evidence>
<feature type="domain" description="Phospholipid/glycerol acyltransferase" evidence="10">
    <location>
        <begin position="1"/>
        <end position="108"/>
    </location>
</feature>
<evidence type="ECO:0000256" key="2">
    <source>
        <dbReference type="ARBA" id="ARBA00008655"/>
    </source>
</evidence>
<dbReference type="GO" id="GO:0071618">
    <property type="term" value="F:lysophosphatidylethanolamine acyltransferase activity"/>
    <property type="evidence" value="ECO:0007669"/>
    <property type="project" value="TreeGrafter"/>
</dbReference>
<dbReference type="GO" id="GO:0005783">
    <property type="term" value="C:endoplasmic reticulum"/>
    <property type="evidence" value="ECO:0007669"/>
    <property type="project" value="TreeGrafter"/>
</dbReference>
<dbReference type="GO" id="GO:0016020">
    <property type="term" value="C:membrane"/>
    <property type="evidence" value="ECO:0007669"/>
    <property type="project" value="UniProtKB-SubCell"/>
</dbReference>
<dbReference type="InterPro" id="IPR002123">
    <property type="entry name" value="Plipid/glycerol_acylTrfase"/>
</dbReference>
<keyword evidence="3" id="KW-0808">Transferase</keyword>
<evidence type="ECO:0000313" key="12">
    <source>
        <dbReference type="Proteomes" id="UP001445335"/>
    </source>
</evidence>
<dbReference type="PANTHER" id="PTHR23063">
    <property type="entry name" value="PHOSPHOLIPID ACYLTRANSFERASE"/>
    <property type="match status" value="1"/>
</dbReference>
<keyword evidence="12" id="KW-1185">Reference proteome</keyword>
<dbReference type="GO" id="GO:0006644">
    <property type="term" value="P:phospholipid metabolic process"/>
    <property type="evidence" value="ECO:0007669"/>
    <property type="project" value="TreeGrafter"/>
</dbReference>
<name>A0AAW1S0M5_9CHLO</name>
<evidence type="ECO:0000256" key="8">
    <source>
        <dbReference type="ARBA" id="ARBA00023315"/>
    </source>
</evidence>
<keyword evidence="5" id="KW-1133">Transmembrane helix</keyword>
<accession>A0AAW1S0M5</accession>
<sequence length="151" mass="16708">MALYFPSFVARRGTEDIPLIGLVSTKMQCLYVDRETANEAVQGVGAQVKARMQRADQRQRNSTSRTGGERPMLLFPEGTTTNGRYLLPFKKGAFLAGLPLQPVVLRYGEGSLPVYAPSEAEAADPVLYARNMRAYMVRTTALLWRNEAHGA</sequence>
<evidence type="ECO:0000256" key="9">
    <source>
        <dbReference type="SAM" id="MobiDB-lite"/>
    </source>
</evidence>
<evidence type="ECO:0000256" key="6">
    <source>
        <dbReference type="ARBA" id="ARBA00023098"/>
    </source>
</evidence>
<organism evidence="11 12">
    <name type="scientific">Elliptochloris bilobata</name>
    <dbReference type="NCBI Taxonomy" id="381761"/>
    <lineage>
        <taxon>Eukaryota</taxon>
        <taxon>Viridiplantae</taxon>
        <taxon>Chlorophyta</taxon>
        <taxon>core chlorophytes</taxon>
        <taxon>Trebouxiophyceae</taxon>
        <taxon>Trebouxiophyceae incertae sedis</taxon>
        <taxon>Elliptochloris clade</taxon>
        <taxon>Elliptochloris</taxon>
    </lineage>
</organism>
<dbReference type="PANTHER" id="PTHR23063:SF54">
    <property type="entry name" value="LYSOPHOSPHOLIPID ACYLTRANSFERASE LPEAT1"/>
    <property type="match status" value="1"/>
</dbReference>
<feature type="region of interest" description="Disordered" evidence="9">
    <location>
        <begin position="51"/>
        <end position="74"/>
    </location>
</feature>
<reference evidence="11 12" key="1">
    <citation type="journal article" date="2024" name="Nat. Commun.">
        <title>Phylogenomics reveals the evolutionary origins of lichenization in chlorophyte algae.</title>
        <authorList>
            <person name="Puginier C."/>
            <person name="Libourel C."/>
            <person name="Otte J."/>
            <person name="Skaloud P."/>
            <person name="Haon M."/>
            <person name="Grisel S."/>
            <person name="Petersen M."/>
            <person name="Berrin J.G."/>
            <person name="Delaux P.M."/>
            <person name="Dal Grande F."/>
            <person name="Keller J."/>
        </authorList>
    </citation>
    <scope>NUCLEOTIDE SEQUENCE [LARGE SCALE GENOMIC DNA]</scope>
    <source>
        <strain evidence="11 12">SAG 245.80</strain>
    </source>
</reference>
<dbReference type="EMBL" id="JALJOU010000016">
    <property type="protein sequence ID" value="KAK9839499.1"/>
    <property type="molecule type" value="Genomic_DNA"/>
</dbReference>
<keyword evidence="4" id="KW-0812">Transmembrane</keyword>
<evidence type="ECO:0000256" key="4">
    <source>
        <dbReference type="ARBA" id="ARBA00022692"/>
    </source>
</evidence>
<comment type="similarity">
    <text evidence="2">Belongs to the 1-acyl-sn-glycerol-3-phosphate acyltransferase family.</text>
</comment>
<evidence type="ECO:0000313" key="11">
    <source>
        <dbReference type="EMBL" id="KAK9839499.1"/>
    </source>
</evidence>
<evidence type="ECO:0000256" key="7">
    <source>
        <dbReference type="ARBA" id="ARBA00023136"/>
    </source>
</evidence>
<comment type="caution">
    <text evidence="11">The sequence shown here is derived from an EMBL/GenBank/DDBJ whole genome shotgun (WGS) entry which is preliminary data.</text>
</comment>
<keyword evidence="6" id="KW-0443">Lipid metabolism</keyword>
<dbReference type="Proteomes" id="UP001445335">
    <property type="component" value="Unassembled WGS sequence"/>
</dbReference>
<evidence type="ECO:0000256" key="1">
    <source>
        <dbReference type="ARBA" id="ARBA00004370"/>
    </source>
</evidence>
<protein>
    <recommendedName>
        <fullName evidence="10">Phospholipid/glycerol acyltransferase domain-containing protein</fullName>
    </recommendedName>
</protein>
<dbReference type="AlphaFoldDB" id="A0AAW1S0M5"/>
<comment type="subcellular location">
    <subcellularLocation>
        <location evidence="1">Membrane</location>
    </subcellularLocation>
</comment>